<feature type="region of interest" description="Disordered" evidence="1">
    <location>
        <begin position="367"/>
        <end position="554"/>
    </location>
</feature>
<name>A0ABR2VA03_9PEZI</name>
<feature type="region of interest" description="Disordered" evidence="1">
    <location>
        <begin position="882"/>
        <end position="928"/>
    </location>
</feature>
<keyword evidence="4" id="KW-1185">Reference proteome</keyword>
<feature type="compositionally biased region" description="Low complexity" evidence="1">
    <location>
        <begin position="896"/>
        <end position="911"/>
    </location>
</feature>
<evidence type="ECO:0000313" key="4">
    <source>
        <dbReference type="Proteomes" id="UP001408356"/>
    </source>
</evidence>
<feature type="region of interest" description="Disordered" evidence="1">
    <location>
        <begin position="124"/>
        <end position="303"/>
    </location>
</feature>
<feature type="region of interest" description="Disordered" evidence="1">
    <location>
        <begin position="585"/>
        <end position="618"/>
    </location>
</feature>
<protein>
    <submittedName>
        <fullName evidence="3">LsmAD domain-containing protein</fullName>
    </submittedName>
</protein>
<evidence type="ECO:0000259" key="2">
    <source>
        <dbReference type="SMART" id="SM01272"/>
    </source>
</evidence>
<feature type="compositionally biased region" description="Polar residues" evidence="1">
    <location>
        <begin position="207"/>
        <end position="217"/>
    </location>
</feature>
<feature type="region of interest" description="Disordered" evidence="1">
    <location>
        <begin position="661"/>
        <end position="713"/>
    </location>
</feature>
<feature type="compositionally biased region" description="Polar residues" evidence="1">
    <location>
        <begin position="527"/>
        <end position="546"/>
    </location>
</feature>
<dbReference type="EMBL" id="JARVKF010000065">
    <property type="protein sequence ID" value="KAK9423684.1"/>
    <property type="molecule type" value="Genomic_DNA"/>
</dbReference>
<comment type="caution">
    <text evidence="3">The sequence shown here is derived from an EMBL/GenBank/DDBJ whole genome shotgun (WGS) entry which is preliminary data.</text>
</comment>
<dbReference type="SMART" id="SM01272">
    <property type="entry name" value="LsmAD"/>
    <property type="match status" value="1"/>
</dbReference>
<dbReference type="Pfam" id="PF06741">
    <property type="entry name" value="LsmAD"/>
    <property type="match status" value="1"/>
</dbReference>
<feature type="compositionally biased region" description="Basic and acidic residues" evidence="1">
    <location>
        <begin position="585"/>
        <end position="596"/>
    </location>
</feature>
<feature type="compositionally biased region" description="Low complexity" evidence="1">
    <location>
        <begin position="422"/>
        <end position="444"/>
    </location>
</feature>
<feature type="compositionally biased region" description="Low complexity" evidence="1">
    <location>
        <begin position="678"/>
        <end position="690"/>
    </location>
</feature>
<feature type="compositionally biased region" description="Basic and acidic residues" evidence="1">
    <location>
        <begin position="919"/>
        <end position="928"/>
    </location>
</feature>
<feature type="domain" description="LsmAD" evidence="2">
    <location>
        <begin position="95"/>
        <end position="166"/>
    </location>
</feature>
<evidence type="ECO:0000313" key="3">
    <source>
        <dbReference type="EMBL" id="KAK9423684.1"/>
    </source>
</evidence>
<feature type="compositionally biased region" description="Basic and acidic residues" evidence="1">
    <location>
        <begin position="367"/>
        <end position="399"/>
    </location>
</feature>
<feature type="region of interest" description="Disordered" evidence="1">
    <location>
        <begin position="1"/>
        <end position="84"/>
    </location>
</feature>
<feature type="compositionally biased region" description="Basic and acidic residues" evidence="1">
    <location>
        <begin position="75"/>
        <end position="84"/>
    </location>
</feature>
<dbReference type="InterPro" id="IPR045117">
    <property type="entry name" value="ATXN2-like"/>
</dbReference>
<feature type="compositionally biased region" description="Polar residues" evidence="1">
    <location>
        <begin position="400"/>
        <end position="421"/>
    </location>
</feature>
<dbReference type="InterPro" id="IPR009604">
    <property type="entry name" value="LsmAD_domain"/>
</dbReference>
<reference evidence="3 4" key="1">
    <citation type="journal article" date="2024" name="J. Plant Pathol.">
        <title>Sequence and assembly of the genome of Seiridium unicorne, isolate CBS 538.82, causal agent of cypress canker disease.</title>
        <authorList>
            <person name="Scali E."/>
            <person name="Rocca G.D."/>
            <person name="Danti R."/>
            <person name="Garbelotto M."/>
            <person name="Barberini S."/>
            <person name="Baroncelli R."/>
            <person name="Emiliani G."/>
        </authorList>
    </citation>
    <scope>NUCLEOTIDE SEQUENCE [LARGE SCALE GENOMIC DNA]</scope>
    <source>
        <strain evidence="3 4">BM-138-508</strain>
    </source>
</reference>
<feature type="compositionally biased region" description="Polar residues" evidence="1">
    <location>
        <begin position="467"/>
        <end position="478"/>
    </location>
</feature>
<feature type="compositionally biased region" description="Polar residues" evidence="1">
    <location>
        <begin position="882"/>
        <end position="895"/>
    </location>
</feature>
<proteinExistence type="predicted"/>
<gene>
    <name evidence="3" type="ORF">SUNI508_13961</name>
</gene>
<organism evidence="3 4">
    <name type="scientific">Seiridium unicorne</name>
    <dbReference type="NCBI Taxonomy" id="138068"/>
    <lineage>
        <taxon>Eukaryota</taxon>
        <taxon>Fungi</taxon>
        <taxon>Dikarya</taxon>
        <taxon>Ascomycota</taxon>
        <taxon>Pezizomycotina</taxon>
        <taxon>Sordariomycetes</taxon>
        <taxon>Xylariomycetidae</taxon>
        <taxon>Amphisphaeriales</taxon>
        <taxon>Sporocadaceae</taxon>
        <taxon>Seiridium</taxon>
    </lineage>
</organism>
<dbReference type="PANTHER" id="PTHR12854">
    <property type="entry name" value="ATAXIN 2-RELATED"/>
    <property type="match status" value="1"/>
</dbReference>
<dbReference type="Proteomes" id="UP001408356">
    <property type="component" value="Unassembled WGS sequence"/>
</dbReference>
<feature type="compositionally biased region" description="Basic and acidic residues" evidence="1">
    <location>
        <begin position="15"/>
        <end position="36"/>
    </location>
</feature>
<sequence length="928" mass="100300">MVPPKKTAPLSNGTNRKETSTMSYQKKETVPAKADGKIQNGNFRTDAAISGNRAGGERVLQRWQPDSSPSTLDDSLEKSGSRDKWDQFKTNEKLFGLKTDYDENIYTTQIDKNHPKYRERLAQADRKAKEIESSVATTSHVAEERVMDFVGGDAGGDEEDNGVKRQQQQNDFPPLPGGRENKYTPPARRAPTGSATVKGAPFDPAIISSQLKTQKPQANAKPADDAKPRATSTEPITPVVPAVSKPTESKVEPTAEAPQKPADAKDAKAAPQTATPLKPSAATSRTISPQAKERAQVPSATSTVEHDVLVSFKAFASQQRTNAEKQRTTKAKADKEVKLIELKKFASSFKLPTPVPVDLIGIIAKDPAKQKAIQEKANRDAAECQRRKTEDKVAQEKKQSATAKEGQTATASQGVQNTQSRTTGAPASTQPAAAAARHPGARQSFVPPPYQQYRNGAPHMGPGGRQTQGLAARIQNQKMGDMRQPPTGPANAVDPSYLRRGPMANHIGNKLNPNSHEFRPSALAATFNPNGHPSAGSSPKSALNNAVDSSTTPSSTGVVVFITRKKTAANPTKCSILSYVKAQPKPEGKNWADNDGFKPSFDTPPTWRQAQDDEKPESTMRMSYTELFDRQPFATQPTPNPSHVMPQLAHQHQLPFHLQQGAHSVAPRASPHVPSVPMHPGQHGPIPHGPFNGADDHRMMHSNSSQSYSSPRVGPVSAAYPPNMNSSAQVPYGQNGMPFMSGTPQQMGGHFNRSFSNNPGYMPQGMQMGTPVMIQPQFINPQGMPTGQMQMYPGAPPFMPPGAVAPQPIPGTNGYPSPGRPAAPMMVHQGSQQGQAIYGMSPGMQYQQPVFTQQQGQMNNMRGGYGNQGYQQYGTSPQLVHQYPQQHRNGSNNFKNFQGHNQHQGPQGNHQVPSGPHGRTPDGTDEAK</sequence>
<accession>A0ABR2VA03</accession>
<dbReference type="PANTHER" id="PTHR12854:SF7">
    <property type="entry name" value="ATAXIN-2 HOMOLOG"/>
    <property type="match status" value="1"/>
</dbReference>
<evidence type="ECO:0000256" key="1">
    <source>
        <dbReference type="SAM" id="MobiDB-lite"/>
    </source>
</evidence>